<dbReference type="Gene3D" id="3.90.226.10">
    <property type="entry name" value="2-enoyl-CoA Hydratase, Chain A, domain 1"/>
    <property type="match status" value="1"/>
</dbReference>
<keyword evidence="4 7" id="KW-0378">Hydrolase</keyword>
<evidence type="ECO:0000256" key="6">
    <source>
        <dbReference type="RuleBase" id="RU003567"/>
    </source>
</evidence>
<protein>
    <recommendedName>
        <fullName evidence="6">ATP-dependent Clp protease proteolytic subunit</fullName>
    </recommendedName>
</protein>
<dbReference type="EMBL" id="JBHUMZ010000016">
    <property type="protein sequence ID" value="MFD2638386.1"/>
    <property type="molecule type" value="Genomic_DNA"/>
</dbReference>
<dbReference type="NCBIfam" id="NF045542">
    <property type="entry name" value="Clp_rel_HeadMat"/>
    <property type="match status" value="1"/>
</dbReference>
<dbReference type="CDD" id="cd07016">
    <property type="entry name" value="S14_ClpP_1"/>
    <property type="match status" value="1"/>
</dbReference>
<evidence type="ECO:0000256" key="2">
    <source>
        <dbReference type="ARBA" id="ARBA00022490"/>
    </source>
</evidence>
<dbReference type="PRINTS" id="PR00127">
    <property type="entry name" value="CLPPROTEASEP"/>
</dbReference>
<dbReference type="Pfam" id="PF00574">
    <property type="entry name" value="CLP_protease"/>
    <property type="match status" value="1"/>
</dbReference>
<reference evidence="8" key="1">
    <citation type="journal article" date="2019" name="Int. J. Syst. Evol. Microbiol.">
        <title>The Global Catalogue of Microorganisms (GCM) 10K type strain sequencing project: providing services to taxonomists for standard genome sequencing and annotation.</title>
        <authorList>
            <consortium name="The Broad Institute Genomics Platform"/>
            <consortium name="The Broad Institute Genome Sequencing Center for Infectious Disease"/>
            <person name="Wu L."/>
            <person name="Ma J."/>
        </authorList>
    </citation>
    <scope>NUCLEOTIDE SEQUENCE [LARGE SCALE GENOMIC DNA]</scope>
    <source>
        <strain evidence="8">TISTR 1571</strain>
    </source>
</reference>
<accession>A0ABW5Q939</accession>
<comment type="similarity">
    <text evidence="1 6">Belongs to the peptidase S14 family.</text>
</comment>
<gene>
    <name evidence="7" type="ORF">ACFSW4_05875</name>
</gene>
<dbReference type="InterPro" id="IPR029045">
    <property type="entry name" value="ClpP/crotonase-like_dom_sf"/>
</dbReference>
<dbReference type="InterPro" id="IPR001907">
    <property type="entry name" value="ClpP"/>
</dbReference>
<evidence type="ECO:0000256" key="4">
    <source>
        <dbReference type="ARBA" id="ARBA00022801"/>
    </source>
</evidence>
<name>A0ABW5Q939_9BACI</name>
<dbReference type="PANTHER" id="PTHR10381">
    <property type="entry name" value="ATP-DEPENDENT CLP PROTEASE PROTEOLYTIC SUBUNIT"/>
    <property type="match status" value="1"/>
</dbReference>
<comment type="caution">
    <text evidence="7">The sequence shown here is derived from an EMBL/GenBank/DDBJ whole genome shotgun (WGS) entry which is preliminary data.</text>
</comment>
<dbReference type="SUPFAM" id="SSF52096">
    <property type="entry name" value="ClpP/crotonase"/>
    <property type="match status" value="1"/>
</dbReference>
<dbReference type="InterPro" id="IPR023562">
    <property type="entry name" value="ClpP/TepA"/>
</dbReference>
<keyword evidence="3 7" id="KW-0645">Protease</keyword>
<dbReference type="GO" id="GO:0006508">
    <property type="term" value="P:proteolysis"/>
    <property type="evidence" value="ECO:0007669"/>
    <property type="project" value="UniProtKB-KW"/>
</dbReference>
<dbReference type="GO" id="GO:0008233">
    <property type="term" value="F:peptidase activity"/>
    <property type="evidence" value="ECO:0007669"/>
    <property type="project" value="UniProtKB-KW"/>
</dbReference>
<keyword evidence="5" id="KW-0720">Serine protease</keyword>
<proteinExistence type="inferred from homology"/>
<keyword evidence="2" id="KW-0963">Cytoplasm</keyword>
<evidence type="ECO:0000256" key="5">
    <source>
        <dbReference type="ARBA" id="ARBA00022825"/>
    </source>
</evidence>
<organism evidence="7 8">
    <name type="scientific">Piscibacillus salipiscarius</name>
    <dbReference type="NCBI Taxonomy" id="299480"/>
    <lineage>
        <taxon>Bacteria</taxon>
        <taxon>Bacillati</taxon>
        <taxon>Bacillota</taxon>
        <taxon>Bacilli</taxon>
        <taxon>Bacillales</taxon>
        <taxon>Bacillaceae</taxon>
        <taxon>Piscibacillus</taxon>
    </lineage>
</organism>
<dbReference type="Proteomes" id="UP001597452">
    <property type="component" value="Unassembled WGS sequence"/>
</dbReference>
<evidence type="ECO:0000256" key="1">
    <source>
        <dbReference type="ARBA" id="ARBA00007039"/>
    </source>
</evidence>
<evidence type="ECO:0000313" key="8">
    <source>
        <dbReference type="Proteomes" id="UP001597452"/>
    </source>
</evidence>
<evidence type="ECO:0000313" key="7">
    <source>
        <dbReference type="EMBL" id="MFD2638386.1"/>
    </source>
</evidence>
<evidence type="ECO:0000256" key="3">
    <source>
        <dbReference type="ARBA" id="ARBA00022670"/>
    </source>
</evidence>
<dbReference type="PANTHER" id="PTHR10381:SF70">
    <property type="entry name" value="ATP-DEPENDENT CLP PROTEASE PROTEOLYTIC SUBUNIT"/>
    <property type="match status" value="1"/>
</dbReference>
<sequence length="255" mass="28329">MTKQQSLEAIFDRFKNANAKFEIKNEQGEEGPAKIFIYGSIGGWFSETSAREIRRKINAIEADDIHVHINSPGGDVFDSVAIHNQLKKHRANVTIHIDGLAASGASVIAMAGDHIEMPGNAMMMIHNAWTFAAGNAKKLRKIADDLSKIDAGPVKASYLNRFVGEEKELIKLLEEETFLTAEECLAFGFADEIVEDIELEEETQEEESAKNQLLAKYAAQIQPQPEVKNEHDDSTTQGLEHNTKILESFLSAFNK</sequence>
<dbReference type="RefSeq" id="WP_377328068.1">
    <property type="nucleotide sequence ID" value="NZ_JBHUMZ010000016.1"/>
</dbReference>
<keyword evidence="8" id="KW-1185">Reference proteome</keyword>